<protein>
    <submittedName>
        <fullName evidence="6">Lysophospholipid acyltransferase family protein</fullName>
    </submittedName>
</protein>
<dbReference type="InterPro" id="IPR002123">
    <property type="entry name" value="Plipid/glycerol_acylTrfase"/>
</dbReference>
<keyword evidence="2" id="KW-0808">Transferase</keyword>
<keyword evidence="3 6" id="KW-0012">Acyltransferase</keyword>
<dbReference type="CDD" id="cd07989">
    <property type="entry name" value="LPLAT_AGPAT-like"/>
    <property type="match status" value="1"/>
</dbReference>
<evidence type="ECO:0000313" key="6">
    <source>
        <dbReference type="EMBL" id="XCJ79935.1"/>
    </source>
</evidence>
<keyword evidence="4" id="KW-0472">Membrane</keyword>
<dbReference type="GO" id="GO:0003841">
    <property type="term" value="F:1-acylglycerol-3-phosphate O-acyltransferase activity"/>
    <property type="evidence" value="ECO:0007669"/>
    <property type="project" value="TreeGrafter"/>
</dbReference>
<sequence>MNVIRSLLFYAGYFLAILVSGLLMLPLGLMLPLRGRFRLFNCHNRFIMRWLSLTCGVRYRIEGRERVPEGPCVVLANHQSEWETVYLQLLKTPICTVLKKELLSIPLFGWGVRLLKPIPLDRSKPSTAMRQVLSHGKQRLDEGLSVLIFPEGTRVAPGQRRRFNKSGAVIACRAGVPVLPVAHNAGERWGRHWVKQPGELRVVVGEPIATEGRTPDAVLADVEQWIEARLGEISEVPRPPQGVQEAPTKLPS</sequence>
<dbReference type="PANTHER" id="PTHR10434:SF40">
    <property type="entry name" value="1-ACYL-SN-GLYCEROL-3-PHOSPHATE ACYLTRANSFERASE"/>
    <property type="match status" value="1"/>
</dbReference>
<dbReference type="GO" id="GO:0006654">
    <property type="term" value="P:phosphatidic acid biosynthetic process"/>
    <property type="evidence" value="ECO:0007669"/>
    <property type="project" value="TreeGrafter"/>
</dbReference>
<gene>
    <name evidence="6" type="ORF">ABV408_01820</name>
</gene>
<dbReference type="AlphaFoldDB" id="A0AB74UDQ9"/>
<reference evidence="6" key="1">
    <citation type="submission" date="2024-06" db="EMBL/GenBank/DDBJ databases">
        <title>Complete genome of Salinicola endophyticus HNIBRBA4755.</title>
        <authorList>
            <person name="Shin S.Y."/>
            <person name="Kang H."/>
            <person name="Song J."/>
        </authorList>
    </citation>
    <scope>NUCLEOTIDE SEQUENCE</scope>
    <source>
        <strain evidence="6">HNIBRBA4755</strain>
    </source>
</reference>
<keyword evidence="4" id="KW-0812">Transmembrane</keyword>
<keyword evidence="4" id="KW-1133">Transmembrane helix</keyword>
<proteinExistence type="predicted"/>
<dbReference type="Pfam" id="PF01553">
    <property type="entry name" value="Acyltransferase"/>
    <property type="match status" value="1"/>
</dbReference>
<evidence type="ECO:0000256" key="2">
    <source>
        <dbReference type="ARBA" id="ARBA00022679"/>
    </source>
</evidence>
<organism evidence="6">
    <name type="scientific">Salinicola endophyticus</name>
    <dbReference type="NCBI Taxonomy" id="1949083"/>
    <lineage>
        <taxon>Bacteria</taxon>
        <taxon>Pseudomonadati</taxon>
        <taxon>Pseudomonadota</taxon>
        <taxon>Gammaproteobacteria</taxon>
        <taxon>Oceanospirillales</taxon>
        <taxon>Halomonadaceae</taxon>
        <taxon>Salinicola</taxon>
    </lineage>
</organism>
<evidence type="ECO:0000256" key="4">
    <source>
        <dbReference type="SAM" id="Phobius"/>
    </source>
</evidence>
<evidence type="ECO:0000256" key="1">
    <source>
        <dbReference type="ARBA" id="ARBA00005189"/>
    </source>
</evidence>
<evidence type="ECO:0000259" key="5">
    <source>
        <dbReference type="SMART" id="SM00563"/>
    </source>
</evidence>
<evidence type="ECO:0000256" key="3">
    <source>
        <dbReference type="ARBA" id="ARBA00023315"/>
    </source>
</evidence>
<feature type="domain" description="Phospholipid/glycerol acyltransferase" evidence="5">
    <location>
        <begin position="72"/>
        <end position="186"/>
    </location>
</feature>
<dbReference type="SUPFAM" id="SSF69593">
    <property type="entry name" value="Glycerol-3-phosphate (1)-acyltransferase"/>
    <property type="match status" value="1"/>
</dbReference>
<dbReference type="PANTHER" id="PTHR10434">
    <property type="entry name" value="1-ACYL-SN-GLYCEROL-3-PHOSPHATE ACYLTRANSFERASE"/>
    <property type="match status" value="1"/>
</dbReference>
<dbReference type="RefSeq" id="WP_207037167.1">
    <property type="nucleotide sequence ID" value="NZ_CP159578.1"/>
</dbReference>
<dbReference type="SMART" id="SM00563">
    <property type="entry name" value="PlsC"/>
    <property type="match status" value="1"/>
</dbReference>
<feature type="transmembrane region" description="Helical" evidence="4">
    <location>
        <begin position="7"/>
        <end position="31"/>
    </location>
</feature>
<accession>A0AB74UDQ9</accession>
<comment type="pathway">
    <text evidence="1">Lipid metabolism.</text>
</comment>
<dbReference type="EMBL" id="CP159578">
    <property type="protein sequence ID" value="XCJ79935.1"/>
    <property type="molecule type" value="Genomic_DNA"/>
</dbReference>
<name>A0AB74UDQ9_9GAMM</name>